<evidence type="ECO:0000256" key="2">
    <source>
        <dbReference type="ARBA" id="ARBA00022676"/>
    </source>
</evidence>
<dbReference type="Pfam" id="PF13439">
    <property type="entry name" value="Glyco_transf_4"/>
    <property type="match status" value="1"/>
</dbReference>
<dbReference type="Pfam" id="PF00534">
    <property type="entry name" value="Glycos_transf_1"/>
    <property type="match status" value="1"/>
</dbReference>
<dbReference type="SUPFAM" id="SSF53756">
    <property type="entry name" value="UDP-Glycosyltransferase/glycogen phosphorylase"/>
    <property type="match status" value="1"/>
</dbReference>
<evidence type="ECO:0000259" key="5">
    <source>
        <dbReference type="Pfam" id="PF13439"/>
    </source>
</evidence>
<protein>
    <submittedName>
        <fullName evidence="6">Glycosyltransferase</fullName>
    </submittedName>
</protein>
<feature type="domain" description="Glycosyl transferase family 1" evidence="4">
    <location>
        <begin position="219"/>
        <end position="367"/>
    </location>
</feature>
<gene>
    <name evidence="6" type="ORF">J0I24_00230</name>
</gene>
<dbReference type="AlphaFoldDB" id="A0A8I1MU95"/>
<reference evidence="6" key="1">
    <citation type="submission" date="2021-02" db="EMBL/GenBank/DDBJ databases">
        <title>Thiocyanate and organic carbon inputs drive convergent selection for specific autotrophic Afipia and Thiobacillus strains within complex microbiomes.</title>
        <authorList>
            <person name="Huddy R.J."/>
            <person name="Sachdeva R."/>
            <person name="Kadzinga F."/>
            <person name="Kantor R.S."/>
            <person name="Harrison S.T.L."/>
            <person name="Banfield J.F."/>
        </authorList>
    </citation>
    <scope>NUCLEOTIDE SEQUENCE</scope>
    <source>
        <strain evidence="6">SCN18_13_7_16_R3_B_64_19</strain>
    </source>
</reference>
<name>A0A8I1MU95_THIA3</name>
<accession>A0A8I1MU95</accession>
<comment type="similarity">
    <text evidence="1">Belongs to the glycosyltransferase group 1 family. Glycosyltransferase 4 subfamily.</text>
</comment>
<dbReference type="Gene3D" id="3.40.50.2000">
    <property type="entry name" value="Glycogen Phosphorylase B"/>
    <property type="match status" value="2"/>
</dbReference>
<evidence type="ECO:0000259" key="4">
    <source>
        <dbReference type="Pfam" id="PF00534"/>
    </source>
</evidence>
<organism evidence="6 7">
    <name type="scientific">Thiomonas arsenitoxydans (strain DSM 22701 / CIP 110005 / 3As)</name>
    <dbReference type="NCBI Taxonomy" id="426114"/>
    <lineage>
        <taxon>Bacteria</taxon>
        <taxon>Pseudomonadati</taxon>
        <taxon>Pseudomonadota</taxon>
        <taxon>Betaproteobacteria</taxon>
        <taxon>Burkholderiales</taxon>
        <taxon>Thiomonas</taxon>
    </lineage>
</organism>
<sequence length="413" mass="46386">MRTVLNISKHDAIGRRFNNLDARPGFLSYGWDAKFACWTARTESEEYVEQAGGSLTHNMTPWLAKLGRRTGNLNGFYRNASAFTSLDFYRAADLLHFHIVHEEYLSVHDWVEIAAKKPLVWTWHDPYMLSGHCIHPLDCNGFESGCIRCPNLHYHFPVKRDRSALNLEEKLRVVKKLDPMVIVASEYMRELVARSVYENEIRIRVLPFGVDMDTGLTQAEAKRALGIPERNIVVGFRADYSMYKGMPLILNALRRLSTRYPNLSLTVIAFQETGCCSALSSCYQIIDAGWIKGAEIGPYYSAMDYFFMPSVADAFGLMAIEAMAGGATPIVTVGTALPALVGAPVYGLCSEHSEDTYADTVETAILRADLNAEGRAARQHFAHEHYSLNTFCKKLAGIYDEEIEYSHSVRRAA</sequence>
<evidence type="ECO:0000313" key="7">
    <source>
        <dbReference type="Proteomes" id="UP000664800"/>
    </source>
</evidence>
<evidence type="ECO:0000256" key="1">
    <source>
        <dbReference type="ARBA" id="ARBA00009481"/>
    </source>
</evidence>
<dbReference type="GO" id="GO:0016757">
    <property type="term" value="F:glycosyltransferase activity"/>
    <property type="evidence" value="ECO:0007669"/>
    <property type="project" value="UniProtKB-KW"/>
</dbReference>
<dbReference type="PANTHER" id="PTHR12526:SF640">
    <property type="entry name" value="COLANIC ACID BIOSYNTHESIS GLYCOSYLTRANSFERASE WCAL-RELATED"/>
    <property type="match status" value="1"/>
</dbReference>
<dbReference type="InterPro" id="IPR001296">
    <property type="entry name" value="Glyco_trans_1"/>
</dbReference>
<dbReference type="RefSeq" id="WP_276726731.1">
    <property type="nucleotide sequence ID" value="NZ_JAFKMR010000009.1"/>
</dbReference>
<evidence type="ECO:0000313" key="6">
    <source>
        <dbReference type="EMBL" id="MBN8742711.1"/>
    </source>
</evidence>
<keyword evidence="3 6" id="KW-0808">Transferase</keyword>
<evidence type="ECO:0000256" key="3">
    <source>
        <dbReference type="ARBA" id="ARBA00022679"/>
    </source>
</evidence>
<dbReference type="EMBL" id="JAFKMR010000009">
    <property type="protein sequence ID" value="MBN8742711.1"/>
    <property type="molecule type" value="Genomic_DNA"/>
</dbReference>
<dbReference type="Proteomes" id="UP000664800">
    <property type="component" value="Unassembled WGS sequence"/>
</dbReference>
<proteinExistence type="inferred from homology"/>
<keyword evidence="2" id="KW-0328">Glycosyltransferase</keyword>
<comment type="caution">
    <text evidence="6">The sequence shown here is derived from an EMBL/GenBank/DDBJ whole genome shotgun (WGS) entry which is preliminary data.</text>
</comment>
<feature type="domain" description="Glycosyltransferase subfamily 4-like N-terminal" evidence="5">
    <location>
        <begin position="82"/>
        <end position="213"/>
    </location>
</feature>
<dbReference type="InterPro" id="IPR028098">
    <property type="entry name" value="Glyco_trans_4-like_N"/>
</dbReference>
<dbReference type="PANTHER" id="PTHR12526">
    <property type="entry name" value="GLYCOSYLTRANSFERASE"/>
    <property type="match status" value="1"/>
</dbReference>